<proteinExistence type="predicted"/>
<dbReference type="SUPFAM" id="SSF82199">
    <property type="entry name" value="SET domain"/>
    <property type="match status" value="1"/>
</dbReference>
<dbReference type="InterPro" id="IPR046341">
    <property type="entry name" value="SET_dom_sf"/>
</dbReference>
<evidence type="ECO:0000256" key="1">
    <source>
        <dbReference type="SAM" id="SignalP"/>
    </source>
</evidence>
<accession>A0A2N5UUK5</accession>
<keyword evidence="1" id="KW-0732">Signal</keyword>
<dbReference type="InterPro" id="IPR053185">
    <property type="entry name" value="SET_domain_protein"/>
</dbReference>
<feature type="signal peptide" evidence="1">
    <location>
        <begin position="1"/>
        <end position="22"/>
    </location>
</feature>
<comment type="caution">
    <text evidence="3">The sequence shown here is derived from an EMBL/GenBank/DDBJ whole genome shotgun (WGS) entry which is preliminary data.</text>
</comment>
<evidence type="ECO:0000313" key="4">
    <source>
        <dbReference type="Proteomes" id="UP000235392"/>
    </source>
</evidence>
<feature type="chain" id="PRO_5014717250" description="SET domain-containing protein" evidence="1">
    <location>
        <begin position="23"/>
        <end position="427"/>
    </location>
</feature>
<dbReference type="Proteomes" id="UP000235392">
    <property type="component" value="Unassembled WGS sequence"/>
</dbReference>
<protein>
    <recommendedName>
        <fullName evidence="2">SET domain-containing protein</fullName>
    </recommendedName>
</protein>
<dbReference type="InterPro" id="IPR001214">
    <property type="entry name" value="SET_dom"/>
</dbReference>
<evidence type="ECO:0000259" key="2">
    <source>
        <dbReference type="PROSITE" id="PS50280"/>
    </source>
</evidence>
<gene>
    <name evidence="3" type="ORF">PCASD_07209</name>
</gene>
<sequence>MFPFLLELILPCHFLLLSLVRCDGIEHAVINHAPSSQLQCIRPESLSIAPLDTPNRLYDVVSTIPRMKPFRNGFLKYNCSRHPLDPDPEAYCIFFNPNINQGMGMVIVTKESIIEASLPKFDFSEELPVPSSIEIVKMPEKGGVGAVAAHDLKRGEPIARIRAVGIFANDPRLWWTEFGRTYRRQAIELLPLRTRDMINNLASSETENSYDEFLESALKVNTFTTILDSESSIGHSALVLEPAVRLNHACRPNVGYSMNNTTQTLHMMALRDIPEGEELTISYRAPELPHQVRRDALEFFYGFRCSCSHCQLSSEQRRISDERVQRIIELQYMHYNEQEWLSITQVLDLIKLCQQERLPYPLINAYYIAAQVYNAHGKTQQAIYFSGKAKEDGLMFEGPWWEYLEEAKILSESPEKHDSYSNVIRED</sequence>
<dbReference type="PANTHER" id="PTHR47332:SF6">
    <property type="entry name" value="SET DOMAIN-CONTAINING PROTEIN"/>
    <property type="match status" value="1"/>
</dbReference>
<dbReference type="EMBL" id="PGCI01000089">
    <property type="protein sequence ID" value="PLW41440.1"/>
    <property type="molecule type" value="Genomic_DNA"/>
</dbReference>
<dbReference type="CDD" id="cd20071">
    <property type="entry name" value="SET_SMYD"/>
    <property type="match status" value="1"/>
</dbReference>
<dbReference type="PROSITE" id="PS50280">
    <property type="entry name" value="SET"/>
    <property type="match status" value="1"/>
</dbReference>
<dbReference type="Pfam" id="PF00856">
    <property type="entry name" value="SET"/>
    <property type="match status" value="1"/>
</dbReference>
<dbReference type="AlphaFoldDB" id="A0A2N5UUK5"/>
<dbReference type="Gene3D" id="2.170.270.10">
    <property type="entry name" value="SET domain"/>
    <property type="match status" value="1"/>
</dbReference>
<name>A0A2N5UUK5_9BASI</name>
<evidence type="ECO:0000313" key="3">
    <source>
        <dbReference type="EMBL" id="PLW41440.1"/>
    </source>
</evidence>
<feature type="domain" description="SET" evidence="2">
    <location>
        <begin position="131"/>
        <end position="284"/>
    </location>
</feature>
<organism evidence="3 4">
    <name type="scientific">Puccinia coronata f. sp. avenae</name>
    <dbReference type="NCBI Taxonomy" id="200324"/>
    <lineage>
        <taxon>Eukaryota</taxon>
        <taxon>Fungi</taxon>
        <taxon>Dikarya</taxon>
        <taxon>Basidiomycota</taxon>
        <taxon>Pucciniomycotina</taxon>
        <taxon>Pucciniomycetes</taxon>
        <taxon>Pucciniales</taxon>
        <taxon>Pucciniaceae</taxon>
        <taxon>Puccinia</taxon>
    </lineage>
</organism>
<reference evidence="3 4" key="1">
    <citation type="submission" date="2017-11" db="EMBL/GenBank/DDBJ databases">
        <title>De novo assembly and phasing of dikaryotic genomes from two isolates of Puccinia coronata f. sp. avenae, the causal agent of oat crown rust.</title>
        <authorList>
            <person name="Miller M.E."/>
            <person name="Zhang Y."/>
            <person name="Omidvar V."/>
            <person name="Sperschneider J."/>
            <person name="Schwessinger B."/>
            <person name="Raley C."/>
            <person name="Palmer J.M."/>
            <person name="Garnica D."/>
            <person name="Upadhyaya N."/>
            <person name="Rathjen J."/>
            <person name="Taylor J.M."/>
            <person name="Park R.F."/>
            <person name="Dodds P.N."/>
            <person name="Hirsch C.D."/>
            <person name="Kianian S.F."/>
            <person name="Figueroa M."/>
        </authorList>
    </citation>
    <scope>NUCLEOTIDE SEQUENCE [LARGE SCALE GENOMIC DNA]</scope>
    <source>
        <strain evidence="3">12SD80</strain>
    </source>
</reference>
<dbReference type="PANTHER" id="PTHR47332">
    <property type="entry name" value="SET DOMAIN-CONTAINING PROTEIN 5"/>
    <property type="match status" value="1"/>
</dbReference>